<dbReference type="InterPro" id="IPR001173">
    <property type="entry name" value="Glyco_trans_2-like"/>
</dbReference>
<evidence type="ECO:0000313" key="3">
    <source>
        <dbReference type="Proteomes" id="UP000005239"/>
    </source>
</evidence>
<organism evidence="2 3">
    <name type="scientific">Pristionchus pacificus</name>
    <name type="common">Parasitic nematode worm</name>
    <dbReference type="NCBI Taxonomy" id="54126"/>
    <lineage>
        <taxon>Eukaryota</taxon>
        <taxon>Metazoa</taxon>
        <taxon>Ecdysozoa</taxon>
        <taxon>Nematoda</taxon>
        <taxon>Chromadorea</taxon>
        <taxon>Rhabditida</taxon>
        <taxon>Rhabditina</taxon>
        <taxon>Diplogasteromorpha</taxon>
        <taxon>Diplogasteroidea</taxon>
        <taxon>Neodiplogasteridae</taxon>
        <taxon>Pristionchus</taxon>
    </lineage>
</organism>
<dbReference type="PANTHER" id="PTHR16779:SF1">
    <property type="entry name" value="BETA-1,4-MANNOSYLTRANSFERASE EGH"/>
    <property type="match status" value="1"/>
</dbReference>
<dbReference type="Pfam" id="PF13632">
    <property type="entry name" value="Glyco_trans_2_3"/>
    <property type="match status" value="1"/>
</dbReference>
<accession>A0A2A6BUQ4</accession>
<feature type="domain" description="Glycosyltransferase 2-like" evidence="1">
    <location>
        <begin position="184"/>
        <end position="395"/>
    </location>
</feature>
<gene>
    <name evidence="2" type="primary">WBGene00281701</name>
</gene>
<dbReference type="InterPro" id="IPR027389">
    <property type="entry name" value="B_mannosylTrfase_Bre-3/Egh"/>
</dbReference>
<protein>
    <submittedName>
        <fullName evidence="2">Glyco_trans_2-like domain-containing protein</fullName>
    </submittedName>
</protein>
<sequence>MGSKFEVALHLLHCTAMYSWIAIVIYLCVFAFAAPAAVNPIERYGWPVTILIYIWKCLPLLIVHTYLFQLVGFTFYNSFKQKVPLKIVPPNAPLVCFRVVTRGNYPKLVMENLILNIDTCNRAGMIHFKFEIVTDTVIDLSANPLVREIVVPYAYTSKTGALFKARALQYCLEDGVNALQDSDWIVHLDEETLLSENSVRGIIHFVSEGKHDFGQGLITYGSGKIVNWITTLADTHRVADDCGKLRAQLSMLHKPIFGWKGSYVVTRYGAERAITWDHGPDGSICEDAYFAILAIQAGHSFGFVEGEMHEQSPFSTLDLLRQRKRWLEGLLLVVHSSKIGILYKLPLAFVIYSWLLSPLTIVQFALMPLLNMPKNIGLDSIMAAILALNIYMFVFGAIRSFAYTKRSHMLKVIFCCIGACLTVPYTAVIQAFSVILFIFGRKKQFYVVKKELGPTKKKSAKVSPLQPEDGVSPPTGK</sequence>
<dbReference type="Proteomes" id="UP000005239">
    <property type="component" value="Unassembled WGS sequence"/>
</dbReference>
<dbReference type="EnsemblMetazoa" id="PPA43332.1">
    <property type="protein sequence ID" value="PPA43332.1"/>
    <property type="gene ID" value="WBGene00281701"/>
</dbReference>
<evidence type="ECO:0000259" key="1">
    <source>
        <dbReference type="Pfam" id="PF13632"/>
    </source>
</evidence>
<dbReference type="PANTHER" id="PTHR16779">
    <property type="entry name" value="BETA-1,4-MANNOSYLTRANSFERASE EGH"/>
    <property type="match status" value="1"/>
</dbReference>
<dbReference type="AlphaFoldDB" id="A0A2A6BUQ4"/>
<dbReference type="InterPro" id="IPR029044">
    <property type="entry name" value="Nucleotide-diphossugar_trans"/>
</dbReference>
<dbReference type="GO" id="GO:0005737">
    <property type="term" value="C:cytoplasm"/>
    <property type="evidence" value="ECO:0000318"/>
    <property type="project" value="GO_Central"/>
</dbReference>
<accession>A0A8R1V041</accession>
<evidence type="ECO:0000313" key="2">
    <source>
        <dbReference type="EnsemblMetazoa" id="PPA43332.1"/>
    </source>
</evidence>
<reference evidence="3" key="1">
    <citation type="journal article" date="2008" name="Nat. Genet.">
        <title>The Pristionchus pacificus genome provides a unique perspective on nematode lifestyle and parasitism.</title>
        <authorList>
            <person name="Dieterich C."/>
            <person name="Clifton S.W."/>
            <person name="Schuster L.N."/>
            <person name="Chinwalla A."/>
            <person name="Delehaunty K."/>
            <person name="Dinkelacker I."/>
            <person name="Fulton L."/>
            <person name="Fulton R."/>
            <person name="Godfrey J."/>
            <person name="Minx P."/>
            <person name="Mitreva M."/>
            <person name="Roeseler W."/>
            <person name="Tian H."/>
            <person name="Witte H."/>
            <person name="Yang S.P."/>
            <person name="Wilson R.K."/>
            <person name="Sommer R.J."/>
        </authorList>
    </citation>
    <scope>NUCLEOTIDE SEQUENCE [LARGE SCALE GENOMIC DNA]</scope>
    <source>
        <strain evidence="3">PS312</strain>
    </source>
</reference>
<dbReference type="GO" id="GO:0019187">
    <property type="term" value="F:beta-1,4-mannosyltransferase activity"/>
    <property type="evidence" value="ECO:0000318"/>
    <property type="project" value="GO_Central"/>
</dbReference>
<reference evidence="2" key="2">
    <citation type="submission" date="2022-06" db="UniProtKB">
        <authorList>
            <consortium name="EnsemblMetazoa"/>
        </authorList>
    </citation>
    <scope>IDENTIFICATION</scope>
    <source>
        <strain evidence="2">PS312</strain>
    </source>
</reference>
<proteinExistence type="predicted"/>
<keyword evidence="3" id="KW-1185">Reference proteome</keyword>
<dbReference type="SUPFAM" id="SSF53448">
    <property type="entry name" value="Nucleotide-diphospho-sugar transferases"/>
    <property type="match status" value="1"/>
</dbReference>
<dbReference type="OrthoDB" id="3971593at2759"/>
<name>A0A2A6BUQ4_PRIPA</name>